<dbReference type="KEGG" id="vde:111248248"/>
<dbReference type="Gene3D" id="3.20.20.80">
    <property type="entry name" value="Glycosidases"/>
    <property type="match status" value="1"/>
</dbReference>
<dbReference type="InParanoid" id="A0A7M7JTQ8"/>
<dbReference type="CDD" id="cd14752">
    <property type="entry name" value="GH31_N"/>
    <property type="match status" value="1"/>
</dbReference>
<dbReference type="RefSeq" id="XP_022655981.1">
    <property type="nucleotide sequence ID" value="XM_022800246.1"/>
</dbReference>
<name>A0A7M7JTQ8_VARDE</name>
<reference evidence="16" key="1">
    <citation type="submission" date="2021-01" db="UniProtKB">
        <authorList>
            <consortium name="EnsemblMetazoa"/>
        </authorList>
    </citation>
    <scope>IDENTIFICATION</scope>
</reference>
<dbReference type="FunCoup" id="A0A7M7JTQ8">
    <property type="interactions" value="1649"/>
</dbReference>
<evidence type="ECO:0000259" key="13">
    <source>
        <dbReference type="Pfam" id="PF01055"/>
    </source>
</evidence>
<dbReference type="AlphaFoldDB" id="A0A7M7JTQ8"/>
<evidence type="ECO:0000256" key="7">
    <source>
        <dbReference type="ARBA" id="ARBA00023180"/>
    </source>
</evidence>
<dbReference type="InterPro" id="IPR017853">
    <property type="entry name" value="GH"/>
</dbReference>
<keyword evidence="6" id="KW-0256">Endoplasmic reticulum</keyword>
<organism evidence="16 17">
    <name type="scientific">Varroa destructor</name>
    <name type="common">Honeybee mite</name>
    <dbReference type="NCBI Taxonomy" id="109461"/>
    <lineage>
        <taxon>Eukaryota</taxon>
        <taxon>Metazoa</taxon>
        <taxon>Ecdysozoa</taxon>
        <taxon>Arthropoda</taxon>
        <taxon>Chelicerata</taxon>
        <taxon>Arachnida</taxon>
        <taxon>Acari</taxon>
        <taxon>Parasitiformes</taxon>
        <taxon>Mesostigmata</taxon>
        <taxon>Gamasina</taxon>
        <taxon>Dermanyssoidea</taxon>
        <taxon>Varroidae</taxon>
        <taxon>Varroa</taxon>
    </lineage>
</organism>
<evidence type="ECO:0000256" key="8">
    <source>
        <dbReference type="ARBA" id="ARBA00023295"/>
    </source>
</evidence>
<dbReference type="InterPro" id="IPR011013">
    <property type="entry name" value="Gal_mutarotase_sf_dom"/>
</dbReference>
<evidence type="ECO:0000256" key="1">
    <source>
        <dbReference type="ARBA" id="ARBA00004240"/>
    </source>
</evidence>
<sequence length="1027" mass="116911">MGCKDSKPARGIQFMRMRDLLHSGTAITVCVTVLVALLLEVTYAVDRSNFKTCEQSGFCRRNRRLQPGQSPFIALTTTAEQKDASHVELDILNSHNQQAFMLRLEGIEGGTLRMTIDEKNCPVRRYIALPALRSGIKNIPITLISKTEDKLEATFGADGRVVVSAEPLRIDVYSRDTLVFSGNARGLMVFEHYRHREHEKKNAKAEEEKKDADDEVDPSKVSYNERGEKIVDGKKASLSGGFFSKFWDGEAKKDIDANADTEKDNSENAHEGANKTGEDLDGAWEENFKGHIDSKPRGPMSVGMDFTFEDFTFVYGLPEHADSFALRPTKDTSRWPALWFSKRDSGSAISSKTATNQSVPIEKTDPYRMYNLDVFEYETNNPMALYGTVPVMIGHNEERTVGLLWLNPSETWIDIESPAGGVLSSVVDFVSNKKHETRRETHWFSETGVIDVFFMLGPKPKDIAKQYALLTGTTPLPPMFSLAYHQSRWNYNDQDDVSAVDAGFDEHDIPMDVIWLDIEHTDGKRYFTWDSIKFSKPEEMIRNLTAKGRHMVTIIDPHIKRDPNYHVHSEASAKGYYVKDKAGNDYDGWCWPGSSSYLDFFNPEVRDYWAKKFALDQYKGSTEQLFTWNDMNEPSVFNGPEVTMQKDCKHVSDVEHRDVHNLYGLMFTSSTYEGHLYRSKGKLRPFVLSRSFFAGSQRYGAVWTGDNMAAWDHLRVTIPMLLSLSISGITFVGADVGGFFGSPDSEMMIRWNQMAAYQPFFRGHAHHDSRRREPWLFDEITVNILRDQLRMRYSMLPLWYTLFYENEIDGQPPMRPLWWEFPMDKETFGMDDAHLVGDRLLVKPVLTQGATSIDIYFPGRDTVWYDYLTHQKFAGGTKVTQAVTQASIPVFRRGGSIIFTKERVRRSSPLQAKDPYTITIALDKSGTSANGTLYIDDEATFDYRSGALIYSLAQYRDGVLNYQLLKGPGNFTTPAWVERIVLVGVPKLPTKITYGDQLLEFAHAEQTVTVRKPGFHVDSAWSIKFYY</sequence>
<evidence type="ECO:0000313" key="16">
    <source>
        <dbReference type="EnsemblMetazoa" id="XP_022655981"/>
    </source>
</evidence>
<dbReference type="GeneID" id="111248248"/>
<evidence type="ECO:0000256" key="2">
    <source>
        <dbReference type="ARBA" id="ARBA00004833"/>
    </source>
</evidence>
<dbReference type="SUPFAM" id="SSF74650">
    <property type="entry name" value="Galactose mutarotase-like"/>
    <property type="match status" value="1"/>
</dbReference>
<dbReference type="InterPro" id="IPR048395">
    <property type="entry name" value="Glyco_hydro_31_C"/>
</dbReference>
<dbReference type="GO" id="GO:0090599">
    <property type="term" value="F:alpha-glucosidase activity"/>
    <property type="evidence" value="ECO:0007669"/>
    <property type="project" value="TreeGrafter"/>
</dbReference>
<dbReference type="SUPFAM" id="SSF51011">
    <property type="entry name" value="Glycosyl hydrolase domain"/>
    <property type="match status" value="1"/>
</dbReference>
<evidence type="ECO:0000256" key="6">
    <source>
        <dbReference type="ARBA" id="ARBA00022824"/>
    </source>
</evidence>
<dbReference type="PANTHER" id="PTHR22762:SF54">
    <property type="entry name" value="BCDNA.GH04962"/>
    <property type="match status" value="1"/>
</dbReference>
<evidence type="ECO:0000256" key="12">
    <source>
        <dbReference type="SAM" id="Phobius"/>
    </source>
</evidence>
<feature type="domain" description="Glycoside hydrolase family 31 TIM barrel" evidence="13">
    <location>
        <begin position="474"/>
        <end position="802"/>
    </location>
</feature>
<evidence type="ECO:0000259" key="14">
    <source>
        <dbReference type="Pfam" id="PF13802"/>
    </source>
</evidence>
<evidence type="ECO:0000313" key="17">
    <source>
        <dbReference type="Proteomes" id="UP000594260"/>
    </source>
</evidence>
<dbReference type="OrthoDB" id="3237269at2759"/>
<keyword evidence="4" id="KW-0732">Signal</keyword>
<dbReference type="Pfam" id="PF01055">
    <property type="entry name" value="Glyco_hydro_31_2nd"/>
    <property type="match status" value="1"/>
</dbReference>
<feature type="domain" description="Glycosyl hydrolase family 31 C-terminal" evidence="15">
    <location>
        <begin position="810"/>
        <end position="898"/>
    </location>
</feature>
<keyword evidence="17" id="KW-1185">Reference proteome</keyword>
<keyword evidence="12" id="KW-0812">Transmembrane</keyword>
<evidence type="ECO:0000259" key="15">
    <source>
        <dbReference type="Pfam" id="PF21365"/>
    </source>
</evidence>
<dbReference type="GO" id="GO:0005783">
    <property type="term" value="C:endoplasmic reticulum"/>
    <property type="evidence" value="ECO:0007669"/>
    <property type="project" value="UniProtKB-SubCell"/>
</dbReference>
<keyword evidence="5 10" id="KW-0378">Hydrolase</keyword>
<dbReference type="Proteomes" id="UP000594260">
    <property type="component" value="Unplaced"/>
</dbReference>
<feature type="transmembrane region" description="Helical" evidence="12">
    <location>
        <begin position="20"/>
        <end position="45"/>
    </location>
</feature>
<dbReference type="InterPro" id="IPR013780">
    <property type="entry name" value="Glyco_hydro_b"/>
</dbReference>
<feature type="compositionally biased region" description="Basic and acidic residues" evidence="11">
    <location>
        <begin position="259"/>
        <end position="278"/>
    </location>
</feature>
<keyword evidence="12" id="KW-0472">Membrane</keyword>
<feature type="domain" description="Glycoside hydrolase family 31 N-terminal" evidence="14">
    <location>
        <begin position="102"/>
        <end position="414"/>
    </location>
</feature>
<dbReference type="FunFam" id="2.60.40.1180:FF:000023">
    <property type="entry name" value="neutral alpha-glucosidase AB isoform X2"/>
    <property type="match status" value="1"/>
</dbReference>
<feature type="region of interest" description="Disordered" evidence="11">
    <location>
        <begin position="259"/>
        <end position="281"/>
    </location>
</feature>
<dbReference type="Gene3D" id="2.60.40.1760">
    <property type="entry name" value="glycosyl hydrolase (family 31)"/>
    <property type="match status" value="1"/>
</dbReference>
<dbReference type="EnsemblMetazoa" id="XM_022800246">
    <property type="protein sequence ID" value="XP_022655981"/>
    <property type="gene ID" value="LOC111248248"/>
</dbReference>
<dbReference type="InterPro" id="IPR025887">
    <property type="entry name" value="Glyco_hydro_31_N_dom"/>
</dbReference>
<dbReference type="CDD" id="cd06603">
    <property type="entry name" value="GH31_GANC_GANAB_alpha"/>
    <property type="match status" value="1"/>
</dbReference>
<feature type="compositionally biased region" description="Basic and acidic residues" evidence="11">
    <location>
        <begin position="197"/>
        <end position="212"/>
    </location>
</feature>
<dbReference type="InterPro" id="IPR000322">
    <property type="entry name" value="Glyco_hydro_31_TIM"/>
</dbReference>
<evidence type="ECO:0000256" key="9">
    <source>
        <dbReference type="ARBA" id="ARBA00042895"/>
    </source>
</evidence>
<protein>
    <recommendedName>
        <fullName evidence="9">Glucosidase II subunit alpha</fullName>
    </recommendedName>
</protein>
<dbReference type="OMA" id="NCWPGDS"/>
<comment type="similarity">
    <text evidence="3 10">Belongs to the glycosyl hydrolase 31 family.</text>
</comment>
<comment type="pathway">
    <text evidence="2">Glycan metabolism; N-glycan metabolism.</text>
</comment>
<dbReference type="GO" id="GO:0006491">
    <property type="term" value="P:N-glycan processing"/>
    <property type="evidence" value="ECO:0007669"/>
    <property type="project" value="TreeGrafter"/>
</dbReference>
<dbReference type="CTD" id="49953"/>
<keyword evidence="8 10" id="KW-0326">Glycosidase</keyword>
<dbReference type="PANTHER" id="PTHR22762">
    <property type="entry name" value="ALPHA-GLUCOSIDASE"/>
    <property type="match status" value="1"/>
</dbReference>
<proteinExistence type="inferred from homology"/>
<evidence type="ECO:0000256" key="10">
    <source>
        <dbReference type="RuleBase" id="RU361185"/>
    </source>
</evidence>
<dbReference type="Pfam" id="PF21365">
    <property type="entry name" value="Glyco_hydro_31_3rd"/>
    <property type="match status" value="1"/>
</dbReference>
<comment type="subcellular location">
    <subcellularLocation>
        <location evidence="1">Endoplasmic reticulum</location>
    </subcellularLocation>
</comment>
<dbReference type="FunFam" id="3.20.20.80:FF:000039">
    <property type="entry name" value="Glucosidase, alpha neutral C"/>
    <property type="match status" value="1"/>
</dbReference>
<dbReference type="Gene3D" id="2.60.40.1180">
    <property type="entry name" value="Golgi alpha-mannosidase II"/>
    <property type="match status" value="2"/>
</dbReference>
<dbReference type="Pfam" id="PF13802">
    <property type="entry name" value="Gal_mutarotas_2"/>
    <property type="match status" value="1"/>
</dbReference>
<evidence type="ECO:0000256" key="3">
    <source>
        <dbReference type="ARBA" id="ARBA00007806"/>
    </source>
</evidence>
<accession>A0A7M7JTQ8</accession>
<evidence type="ECO:0000256" key="11">
    <source>
        <dbReference type="SAM" id="MobiDB-lite"/>
    </source>
</evidence>
<evidence type="ECO:0000256" key="5">
    <source>
        <dbReference type="ARBA" id="ARBA00022801"/>
    </source>
</evidence>
<dbReference type="GO" id="GO:0030246">
    <property type="term" value="F:carbohydrate binding"/>
    <property type="evidence" value="ECO:0007669"/>
    <property type="project" value="InterPro"/>
</dbReference>
<dbReference type="GO" id="GO:0005975">
    <property type="term" value="P:carbohydrate metabolic process"/>
    <property type="evidence" value="ECO:0007669"/>
    <property type="project" value="InterPro"/>
</dbReference>
<keyword evidence="12" id="KW-1133">Transmembrane helix</keyword>
<evidence type="ECO:0000256" key="4">
    <source>
        <dbReference type="ARBA" id="ARBA00022729"/>
    </source>
</evidence>
<dbReference type="SUPFAM" id="SSF51445">
    <property type="entry name" value="(Trans)glycosidases"/>
    <property type="match status" value="1"/>
</dbReference>
<keyword evidence="7" id="KW-0325">Glycoprotein</keyword>
<feature type="region of interest" description="Disordered" evidence="11">
    <location>
        <begin position="197"/>
        <end position="220"/>
    </location>
</feature>